<gene>
    <name evidence="2" type="ORF">ACFOMG_03820</name>
</gene>
<organism evidence="2 3">
    <name type="scientific">Bacterioplanoides pacificum</name>
    <dbReference type="NCBI Taxonomy" id="1171596"/>
    <lineage>
        <taxon>Bacteria</taxon>
        <taxon>Pseudomonadati</taxon>
        <taxon>Pseudomonadota</taxon>
        <taxon>Gammaproteobacteria</taxon>
        <taxon>Oceanospirillales</taxon>
        <taxon>Oceanospirillaceae</taxon>
        <taxon>Bacterioplanoides</taxon>
    </lineage>
</organism>
<dbReference type="InterPro" id="IPR039013">
    <property type="entry name" value="YgiF"/>
</dbReference>
<comment type="caution">
    <text evidence="2">The sequence shown here is derived from an EMBL/GenBank/DDBJ whole genome shotgun (WGS) entry which is preliminary data.</text>
</comment>
<dbReference type="Gene3D" id="2.40.320.10">
    <property type="entry name" value="Hypothetical Protein Pfu-838710-001"/>
    <property type="match status" value="1"/>
</dbReference>
<dbReference type="InterPro" id="IPR033469">
    <property type="entry name" value="CYTH-like_dom_sf"/>
</dbReference>
<protein>
    <submittedName>
        <fullName evidence="2">Inorganic triphosphatase</fullName>
    </submittedName>
</protein>
<dbReference type="PANTHER" id="PTHR39569:SF1">
    <property type="entry name" value="INORGANIC TRIPHOSPHATASE"/>
    <property type="match status" value="1"/>
</dbReference>
<keyword evidence="3" id="KW-1185">Reference proteome</keyword>
<dbReference type="PROSITE" id="PS51707">
    <property type="entry name" value="CYTH"/>
    <property type="match status" value="1"/>
</dbReference>
<name>A0ABV7VQT1_9GAMM</name>
<dbReference type="SUPFAM" id="SSF55154">
    <property type="entry name" value="CYTH-like phosphatases"/>
    <property type="match status" value="1"/>
</dbReference>
<dbReference type="RefSeq" id="WP_376864895.1">
    <property type="nucleotide sequence ID" value="NZ_JBHRYB010000003.1"/>
</dbReference>
<dbReference type="PANTHER" id="PTHR39569">
    <property type="entry name" value="INORGANIC TRIPHOSPHATASE"/>
    <property type="match status" value="1"/>
</dbReference>
<evidence type="ECO:0000313" key="3">
    <source>
        <dbReference type="Proteomes" id="UP001595722"/>
    </source>
</evidence>
<dbReference type="InterPro" id="IPR023577">
    <property type="entry name" value="CYTH_domain"/>
</dbReference>
<proteinExistence type="predicted"/>
<evidence type="ECO:0000259" key="1">
    <source>
        <dbReference type="PROSITE" id="PS51707"/>
    </source>
</evidence>
<accession>A0ABV7VQT1</accession>
<dbReference type="EMBL" id="JBHRYB010000003">
    <property type="protein sequence ID" value="MFC3679237.1"/>
    <property type="molecule type" value="Genomic_DNA"/>
</dbReference>
<dbReference type="Pfam" id="PF01928">
    <property type="entry name" value="CYTH"/>
    <property type="match status" value="1"/>
</dbReference>
<dbReference type="CDD" id="cd07756">
    <property type="entry name" value="CYTH-like_Pase_CHAD"/>
    <property type="match status" value="1"/>
</dbReference>
<evidence type="ECO:0000313" key="2">
    <source>
        <dbReference type="EMBL" id="MFC3679237.1"/>
    </source>
</evidence>
<feature type="domain" description="CYTH" evidence="1">
    <location>
        <begin position="2"/>
        <end position="209"/>
    </location>
</feature>
<dbReference type="Proteomes" id="UP001595722">
    <property type="component" value="Unassembled WGS sequence"/>
</dbReference>
<sequence length="479" mass="54634">MTTEIELKLRLSPHNLNDQNHPLVSFLNQHAEAVDPQLLVNRYYDTPDQALSRARAALRIRRRGDGFEQTLKTAGTSTAGLHQRREWNWPLEGDELDAGVLRNDDVQACWPGGVEVEQLQVIFATNFNRRAWRWTLEQDGQRTAAEVVIDLGEVLAGDKSEPLCELELELLDGDAAGLWQMAQQLAAHTPLWLSDTSKAERGYQLAEKEVQWAASQSPFSDTMALAQVVPLWLQQQLVLFQRALEKTLWQHDSEAALVCWQHWLTLRHLPQWCGKIIKRKQTKAMREALDQMQPGLEALSALTTASRFFNDGTIRPRWLQLAQQLRDDACLGQALLQLAQWGYQQLPQLSAQAANGVGVSGETLSHYQHRCWKEVQQALASPHEHWHVNQWAELQSQVSRLQHLHQLRAQLYSATAAASYPRERRLLSDMLNGQSLIQSLIAQPQLLSAEQIGQLQQELPYELWGRWLELNSSLRHSEK</sequence>
<dbReference type="SMART" id="SM01118">
    <property type="entry name" value="CYTH"/>
    <property type="match status" value="1"/>
</dbReference>
<reference evidence="3" key="1">
    <citation type="journal article" date="2019" name="Int. J. Syst. Evol. Microbiol.">
        <title>The Global Catalogue of Microorganisms (GCM) 10K type strain sequencing project: providing services to taxonomists for standard genome sequencing and annotation.</title>
        <authorList>
            <consortium name="The Broad Institute Genomics Platform"/>
            <consortium name="The Broad Institute Genome Sequencing Center for Infectious Disease"/>
            <person name="Wu L."/>
            <person name="Ma J."/>
        </authorList>
    </citation>
    <scope>NUCLEOTIDE SEQUENCE [LARGE SCALE GENOMIC DNA]</scope>
    <source>
        <strain evidence="3">KCTC 42424</strain>
    </source>
</reference>